<evidence type="ECO:0000256" key="2">
    <source>
        <dbReference type="ARBA" id="ARBA00022801"/>
    </source>
</evidence>
<dbReference type="EMBL" id="CAGA01000018">
    <property type="protein sequence ID" value="CCE29921.1"/>
    <property type="molecule type" value="Genomic_DNA"/>
</dbReference>
<evidence type="ECO:0000259" key="4">
    <source>
        <dbReference type="Pfam" id="PF22666"/>
    </source>
</evidence>
<evidence type="ECO:0000313" key="5">
    <source>
        <dbReference type="EMBL" id="CCE29921.1"/>
    </source>
</evidence>
<dbReference type="GO" id="GO:0004497">
    <property type="term" value="F:monooxygenase activity"/>
    <property type="evidence" value="ECO:0007669"/>
    <property type="project" value="UniProtKB-KW"/>
</dbReference>
<dbReference type="OrthoDB" id="66881at2759"/>
<organism evidence="5 6">
    <name type="scientific">Claviceps purpurea (strain 20.1)</name>
    <name type="common">Ergot fungus</name>
    <name type="synonym">Sphacelia segetum</name>
    <dbReference type="NCBI Taxonomy" id="1111077"/>
    <lineage>
        <taxon>Eukaryota</taxon>
        <taxon>Fungi</taxon>
        <taxon>Dikarya</taxon>
        <taxon>Ascomycota</taxon>
        <taxon>Pezizomycotina</taxon>
        <taxon>Sordariomycetes</taxon>
        <taxon>Hypocreomycetidae</taxon>
        <taxon>Hypocreales</taxon>
        <taxon>Clavicipitaceae</taxon>
        <taxon>Claviceps</taxon>
    </lineage>
</organism>
<reference evidence="5 6" key="1">
    <citation type="journal article" date="2013" name="PLoS Genet.">
        <title>Plant-symbiotic fungi as chemical engineers: Multi-genome analysis of the Clavicipitaceae reveals dynamics of alkaloid loci.</title>
        <authorList>
            <person name="Schardl C.L."/>
            <person name="Young C.A."/>
            <person name="Hesse U."/>
            <person name="Amyotte S.G."/>
            <person name="Andreeva K."/>
            <person name="Calie P.J."/>
            <person name="Fleetwood D.J."/>
            <person name="Haws D.C."/>
            <person name="Moore N."/>
            <person name="Oeser B."/>
            <person name="Panaccione D.G."/>
            <person name="Schweri K.K."/>
            <person name="Voisey C.R."/>
            <person name="Farman M.L."/>
            <person name="Jaromczyk J.W."/>
            <person name="Roe B.A."/>
            <person name="O'Sullivan D.M."/>
            <person name="Scott B."/>
            <person name="Tudzynski P."/>
            <person name="An Z."/>
            <person name="Arnaoudova E.G."/>
            <person name="Bullock C.T."/>
            <person name="Charlton N.D."/>
            <person name="Chen L."/>
            <person name="Cox M."/>
            <person name="Dinkins R.D."/>
            <person name="Florea S."/>
            <person name="Glenn A.E."/>
            <person name="Gordon A."/>
            <person name="Gueldener U."/>
            <person name="Harris D.R."/>
            <person name="Hollin W."/>
            <person name="Jaromczyk J."/>
            <person name="Johnson R.D."/>
            <person name="Khan A.K."/>
            <person name="Leistner E."/>
            <person name="Leuchtmann A."/>
            <person name="Li C."/>
            <person name="Liu J."/>
            <person name="Liu J."/>
            <person name="Liu M."/>
            <person name="Mace W."/>
            <person name="Machado C."/>
            <person name="Nagabhyru P."/>
            <person name="Pan J."/>
            <person name="Schmid J."/>
            <person name="Sugawara K."/>
            <person name="Steiner U."/>
            <person name="Takach J.E."/>
            <person name="Tanaka E."/>
            <person name="Webb J.S."/>
            <person name="Wilson E.V."/>
            <person name="Wiseman J.L."/>
            <person name="Yoshida R."/>
            <person name="Zeng Z."/>
        </authorList>
    </citation>
    <scope>NUCLEOTIDE SEQUENCE [LARGE SCALE GENOMIC DNA]</scope>
    <source>
        <strain evidence="5 6">20.1</strain>
    </source>
</reference>
<dbReference type="VEuPathDB" id="FungiDB:CPUR_03768"/>
<dbReference type="Gene3D" id="2.60.120.260">
    <property type="entry name" value="Galactose-binding domain-like"/>
    <property type="match status" value="1"/>
</dbReference>
<dbReference type="HOGENOM" id="CLU_384483_0_0_1"/>
<keyword evidence="3 5" id="KW-0560">Oxidoreductase</keyword>
<accession>M1W0R7</accession>
<sequence length="719" mass="81466">MSLIHFFGSTHTQAEATTVKPVAYQVQKPLDTDWTYRLGTNPWPEHPRPQLHREHWLNLNGIWAYDRAGVAGNPLDPPQAEALSREVMIPSCIESGLSGIQDLDSTAMWFVRHFKVPDIWKKQNVLLHFEAVDYEATVFMNNVKVGHNVGGYFRFTVDITRNLSRGQDNKFLWNVHQVIDQMNQTYEIKADLKSYNYRASVLFRESTEQVERYACSGGVWAQTTDVEGEVNGLYTQDVDFDVIIIGAGLSGINFAYRLQERNPNLSYCIVDGRHEIGGTWSLFNYPGIRSDSDLFTFGFSWRPWEEQQPIAQGARILEYIKASAAQEGIDKKIKFNHRVNSVDWSSESSTWKFDITANASDPVSLQSRFVFLGTGYYDYNEPLKAHIPGIDDFEGTVIHPQFWPKDLDYTNKDVVIIGSGATAVTLVPSMADKAAHTTMLQRSPTYILALPESDPLDTAFRFLLPGSLAKQLIRFKWILSGFLLTTFSKWFPRLARSIILRWTAQELPKGVKMDPHFTPKYNPWEQRMCLCPAGDFFKTLRTGKASVETGLIEKVTAKTIRLKSGREMHPDIIVTATGLKVHLAGGIKVSVDGQAISLSECFLWKGCMLENVPNLFMAMGYVDASWTLGADATAQLVCRILNRFTSGGFSQIVPRLTGDEKQNMTELPFMSLKSTYIQKGKSVFPRVGNSKQWLPRSYYWKDIYNARRGDVESGLVWSR</sequence>
<dbReference type="STRING" id="1111077.M1W0R7"/>
<proteinExistence type="predicted"/>
<dbReference type="Pfam" id="PF22666">
    <property type="entry name" value="Glyco_hydro_2_N2"/>
    <property type="match status" value="1"/>
</dbReference>
<dbReference type="SUPFAM" id="SSF51905">
    <property type="entry name" value="FAD/NAD(P)-binding domain"/>
    <property type="match status" value="1"/>
</dbReference>
<dbReference type="PANTHER" id="PTHR43872">
    <property type="entry name" value="MONOOXYGENASE, PUTATIVE (AFU_ORTHOLOGUE AFUA_8G02570)-RELATED"/>
    <property type="match status" value="1"/>
</dbReference>
<evidence type="ECO:0000256" key="3">
    <source>
        <dbReference type="ARBA" id="ARBA00023033"/>
    </source>
</evidence>
<keyword evidence="3 5" id="KW-0503">Monooxygenase</keyword>
<dbReference type="GO" id="GO:0004553">
    <property type="term" value="F:hydrolase activity, hydrolyzing O-glycosyl compounds"/>
    <property type="evidence" value="ECO:0007669"/>
    <property type="project" value="InterPro"/>
</dbReference>
<keyword evidence="2" id="KW-0378">Hydrolase</keyword>
<name>M1W0R7_CLAP2</name>
<comment type="caution">
    <text evidence="5">The sequence shown here is derived from an EMBL/GenBank/DDBJ whole genome shotgun (WGS) entry which is preliminary data.</text>
</comment>
<evidence type="ECO:0000256" key="1">
    <source>
        <dbReference type="ARBA" id="ARBA00001974"/>
    </source>
</evidence>
<dbReference type="PANTHER" id="PTHR43872:SF1">
    <property type="entry name" value="MONOOXYGENASE, PUTATIVE (AFU_ORTHOLOGUE AFUA_8G02570)-RELATED"/>
    <property type="match status" value="1"/>
</dbReference>
<dbReference type="InterPro" id="IPR054593">
    <property type="entry name" value="Beta-mannosidase-like_N2"/>
</dbReference>
<dbReference type="GO" id="GO:0005975">
    <property type="term" value="P:carbohydrate metabolic process"/>
    <property type="evidence" value="ECO:0007669"/>
    <property type="project" value="InterPro"/>
</dbReference>
<dbReference type="SUPFAM" id="SSF49785">
    <property type="entry name" value="Galactose-binding domain-like"/>
    <property type="match status" value="1"/>
</dbReference>
<dbReference type="InterPro" id="IPR036188">
    <property type="entry name" value="FAD/NAD-bd_sf"/>
</dbReference>
<dbReference type="eggNOG" id="KOG1399">
    <property type="taxonomic scope" value="Eukaryota"/>
</dbReference>
<keyword evidence="6" id="KW-1185">Reference proteome</keyword>
<dbReference type="InterPro" id="IPR008979">
    <property type="entry name" value="Galactose-bd-like_sf"/>
</dbReference>
<dbReference type="Gene3D" id="3.50.50.60">
    <property type="entry name" value="FAD/NAD(P)-binding domain"/>
    <property type="match status" value="2"/>
</dbReference>
<protein>
    <submittedName>
        <fullName evidence="5">Related to monooxygenase</fullName>
    </submittedName>
</protein>
<dbReference type="InterPro" id="IPR051820">
    <property type="entry name" value="FAD-binding_MO"/>
</dbReference>
<evidence type="ECO:0000313" key="6">
    <source>
        <dbReference type="Proteomes" id="UP000016801"/>
    </source>
</evidence>
<dbReference type="Pfam" id="PF13738">
    <property type="entry name" value="Pyr_redox_3"/>
    <property type="match status" value="1"/>
</dbReference>
<gene>
    <name evidence="5" type="ORF">CPUR_03768</name>
</gene>
<dbReference type="Proteomes" id="UP000016801">
    <property type="component" value="Unassembled WGS sequence"/>
</dbReference>
<feature type="domain" description="Beta-mannosidase-like galactose-binding" evidence="4">
    <location>
        <begin position="100"/>
        <end position="189"/>
    </location>
</feature>
<dbReference type="AlphaFoldDB" id="M1W0R7"/>
<comment type="cofactor">
    <cofactor evidence="1">
        <name>FAD</name>
        <dbReference type="ChEBI" id="CHEBI:57692"/>
    </cofactor>
</comment>